<dbReference type="PANTHER" id="PTHR42774">
    <property type="entry name" value="PHOSPHOTRANSFERASE SYSTEM TRANSPORT PROTEIN"/>
    <property type="match status" value="1"/>
</dbReference>
<dbReference type="AlphaFoldDB" id="B4LC75"/>
<dbReference type="GO" id="GO:0006000">
    <property type="term" value="P:fructose metabolic process"/>
    <property type="evidence" value="ECO:0007669"/>
    <property type="project" value="InterPro"/>
</dbReference>
<dbReference type="PhylomeDB" id="B4LC75"/>
<dbReference type="EMBL" id="CH940647">
    <property type="protein sequence ID" value="EDW70903.1"/>
    <property type="molecule type" value="Genomic_DNA"/>
</dbReference>
<proteinExistence type="predicted"/>
<dbReference type="Proteomes" id="UP000008792">
    <property type="component" value="Unassembled WGS sequence"/>
</dbReference>
<organism evidence="2 3">
    <name type="scientific">Drosophila virilis</name>
    <name type="common">Fruit fly</name>
    <dbReference type="NCBI Taxonomy" id="7244"/>
    <lineage>
        <taxon>Eukaryota</taxon>
        <taxon>Metazoa</taxon>
        <taxon>Ecdysozoa</taxon>
        <taxon>Arthropoda</taxon>
        <taxon>Hexapoda</taxon>
        <taxon>Insecta</taxon>
        <taxon>Pterygota</taxon>
        <taxon>Neoptera</taxon>
        <taxon>Endopterygota</taxon>
        <taxon>Diptera</taxon>
        <taxon>Brachycera</taxon>
        <taxon>Muscomorpha</taxon>
        <taxon>Ephydroidea</taxon>
        <taxon>Drosophilidae</taxon>
        <taxon>Drosophila</taxon>
    </lineage>
</organism>
<dbReference type="HOGENOM" id="CLU_027634_3_0_1"/>
<sequence>MDEPNRKLSWAVGKKTVLCVGYSVIDCITIVRRFPRIDEIERGVKGYWQRGGNAANTCTVLRNLGVDVEFFGVLSTSPMFSIMLHDMKVRGIKIDNCPRSNQDPPFSSVIVNKSSGTCTIVNCNNSFPYPSLEDFKKLDLSKYGWIHFRGNRPEITFEMMQAVEAYNATQTEKIVISVDMDGSFKEHWPLVDYCEYAFFYRQLADQQQWKSPRQACNSIDEHLAMRFGINLKRPLVVVLWNLQKVGIMDHNSDYHRPTAYRPKKFVDSLGATEVFIGAFIYAVYVRERSHHIAANFANLMASYKCIKCGFDHISDILMAPVL</sequence>
<dbReference type="CDD" id="cd01939">
    <property type="entry name" value="Ketohexokinase"/>
    <property type="match status" value="1"/>
</dbReference>
<dbReference type="InterPro" id="IPR034093">
    <property type="entry name" value="KHK"/>
</dbReference>
<dbReference type="InterPro" id="IPR011611">
    <property type="entry name" value="PfkB_dom"/>
</dbReference>
<evidence type="ECO:0000313" key="2">
    <source>
        <dbReference type="EMBL" id="EDW70903.1"/>
    </source>
</evidence>
<gene>
    <name evidence="2" type="primary">Dvir\GJ14039</name>
    <name evidence="2" type="ORF">Dvir_GJ14039</name>
</gene>
<dbReference type="PANTHER" id="PTHR42774:SF3">
    <property type="entry name" value="KETOHEXOKINASE"/>
    <property type="match status" value="1"/>
</dbReference>
<dbReference type="eggNOG" id="KOG2947">
    <property type="taxonomic scope" value="Eukaryota"/>
</dbReference>
<evidence type="ECO:0000259" key="1">
    <source>
        <dbReference type="Pfam" id="PF00294"/>
    </source>
</evidence>
<feature type="domain" description="Carbohydrate kinase PfkB" evidence="1">
    <location>
        <begin position="15"/>
        <end position="305"/>
    </location>
</feature>
<evidence type="ECO:0000313" key="3">
    <source>
        <dbReference type="Proteomes" id="UP000008792"/>
    </source>
</evidence>
<dbReference type="GO" id="GO:0004454">
    <property type="term" value="F:ketohexokinase activity"/>
    <property type="evidence" value="ECO:0007669"/>
    <property type="project" value="InterPro"/>
</dbReference>
<dbReference type="InterPro" id="IPR052562">
    <property type="entry name" value="Ketohexokinase-related"/>
</dbReference>
<dbReference type="SUPFAM" id="SSF53613">
    <property type="entry name" value="Ribokinase-like"/>
    <property type="match status" value="1"/>
</dbReference>
<dbReference type="KEGG" id="dvi:6623884"/>
<dbReference type="Pfam" id="PF00294">
    <property type="entry name" value="PfkB"/>
    <property type="match status" value="1"/>
</dbReference>
<dbReference type="OrthoDB" id="204058at2759"/>
<dbReference type="Gene3D" id="3.40.1190.20">
    <property type="match status" value="1"/>
</dbReference>
<dbReference type="FunCoup" id="B4LC75">
    <property type="interactions" value="55"/>
</dbReference>
<keyword evidence="3" id="KW-1185">Reference proteome</keyword>
<dbReference type="InterPro" id="IPR029056">
    <property type="entry name" value="Ribokinase-like"/>
</dbReference>
<protein>
    <recommendedName>
        <fullName evidence="1">Carbohydrate kinase PfkB domain-containing protein</fullName>
    </recommendedName>
</protein>
<dbReference type="OMA" id="WPLVDYC"/>
<name>B4LC75_DROVI</name>
<accession>B4LC75</accession>
<dbReference type="InParanoid" id="B4LC75"/>
<reference evidence="2 3" key="1">
    <citation type="journal article" date="2007" name="Nature">
        <title>Evolution of genes and genomes on the Drosophila phylogeny.</title>
        <authorList>
            <consortium name="Drosophila 12 Genomes Consortium"/>
            <person name="Clark A.G."/>
            <person name="Eisen M.B."/>
            <person name="Smith D.R."/>
            <person name="Bergman C.M."/>
            <person name="Oliver B."/>
            <person name="Markow T.A."/>
            <person name="Kaufman T.C."/>
            <person name="Kellis M."/>
            <person name="Gelbart W."/>
            <person name="Iyer V.N."/>
            <person name="Pollard D.A."/>
            <person name="Sackton T.B."/>
            <person name="Larracuente A.M."/>
            <person name="Singh N.D."/>
            <person name="Abad J.P."/>
            <person name="Abt D.N."/>
            <person name="Adryan B."/>
            <person name="Aguade M."/>
            <person name="Akashi H."/>
            <person name="Anderson W.W."/>
            <person name="Aquadro C.F."/>
            <person name="Ardell D.H."/>
            <person name="Arguello R."/>
            <person name="Artieri C.G."/>
            <person name="Barbash D.A."/>
            <person name="Barker D."/>
            <person name="Barsanti P."/>
            <person name="Batterham P."/>
            <person name="Batzoglou S."/>
            <person name="Begun D."/>
            <person name="Bhutkar A."/>
            <person name="Blanco E."/>
            <person name="Bosak S.A."/>
            <person name="Bradley R.K."/>
            <person name="Brand A.D."/>
            <person name="Brent M.R."/>
            <person name="Brooks A.N."/>
            <person name="Brown R.H."/>
            <person name="Butlin R.K."/>
            <person name="Caggese C."/>
            <person name="Calvi B.R."/>
            <person name="Bernardo de Carvalho A."/>
            <person name="Caspi A."/>
            <person name="Castrezana S."/>
            <person name="Celniker S.E."/>
            <person name="Chang J.L."/>
            <person name="Chapple C."/>
            <person name="Chatterji S."/>
            <person name="Chinwalla A."/>
            <person name="Civetta A."/>
            <person name="Clifton S.W."/>
            <person name="Comeron J.M."/>
            <person name="Costello J.C."/>
            <person name="Coyne J.A."/>
            <person name="Daub J."/>
            <person name="David R.G."/>
            <person name="Delcher A.L."/>
            <person name="Delehaunty K."/>
            <person name="Do C.B."/>
            <person name="Ebling H."/>
            <person name="Edwards K."/>
            <person name="Eickbush T."/>
            <person name="Evans J.D."/>
            <person name="Filipski A."/>
            <person name="Findeiss S."/>
            <person name="Freyhult E."/>
            <person name="Fulton L."/>
            <person name="Fulton R."/>
            <person name="Garcia A.C."/>
            <person name="Gardiner A."/>
            <person name="Garfield D.A."/>
            <person name="Garvin B.E."/>
            <person name="Gibson G."/>
            <person name="Gilbert D."/>
            <person name="Gnerre S."/>
            <person name="Godfrey J."/>
            <person name="Good R."/>
            <person name="Gotea V."/>
            <person name="Gravely B."/>
            <person name="Greenberg A.J."/>
            <person name="Griffiths-Jones S."/>
            <person name="Gross S."/>
            <person name="Guigo R."/>
            <person name="Gustafson E.A."/>
            <person name="Haerty W."/>
            <person name="Hahn M.W."/>
            <person name="Halligan D.L."/>
            <person name="Halpern A.L."/>
            <person name="Halter G.M."/>
            <person name="Han M.V."/>
            <person name="Heger A."/>
            <person name="Hillier L."/>
            <person name="Hinrichs A.S."/>
            <person name="Holmes I."/>
            <person name="Hoskins R.A."/>
            <person name="Hubisz M.J."/>
            <person name="Hultmark D."/>
            <person name="Huntley M.A."/>
            <person name="Jaffe D.B."/>
            <person name="Jagadeeshan S."/>
            <person name="Jeck W.R."/>
            <person name="Johnson J."/>
            <person name="Jones C.D."/>
            <person name="Jordan W.C."/>
            <person name="Karpen G.H."/>
            <person name="Kataoka E."/>
            <person name="Keightley P.D."/>
            <person name="Kheradpour P."/>
            <person name="Kirkness E.F."/>
            <person name="Koerich L.B."/>
            <person name="Kristiansen K."/>
            <person name="Kudrna D."/>
            <person name="Kulathinal R.J."/>
            <person name="Kumar S."/>
            <person name="Kwok R."/>
            <person name="Lander E."/>
            <person name="Langley C.H."/>
            <person name="Lapoint R."/>
            <person name="Lazzaro B.P."/>
            <person name="Lee S.J."/>
            <person name="Levesque L."/>
            <person name="Li R."/>
            <person name="Lin C.F."/>
            <person name="Lin M.F."/>
            <person name="Lindblad-Toh K."/>
            <person name="Llopart A."/>
            <person name="Long M."/>
            <person name="Low L."/>
            <person name="Lozovsky E."/>
            <person name="Lu J."/>
            <person name="Luo M."/>
            <person name="Machado C.A."/>
            <person name="Makalowski W."/>
            <person name="Marzo M."/>
            <person name="Matsuda M."/>
            <person name="Matzkin L."/>
            <person name="McAllister B."/>
            <person name="McBride C.S."/>
            <person name="McKernan B."/>
            <person name="McKernan K."/>
            <person name="Mendez-Lago M."/>
            <person name="Minx P."/>
            <person name="Mollenhauer M.U."/>
            <person name="Montooth K."/>
            <person name="Mount S.M."/>
            <person name="Mu X."/>
            <person name="Myers E."/>
            <person name="Negre B."/>
            <person name="Newfeld S."/>
            <person name="Nielsen R."/>
            <person name="Noor M.A."/>
            <person name="O'Grady P."/>
            <person name="Pachter L."/>
            <person name="Papaceit M."/>
            <person name="Parisi M.J."/>
            <person name="Parisi M."/>
            <person name="Parts L."/>
            <person name="Pedersen J.S."/>
            <person name="Pesole G."/>
            <person name="Phillippy A.M."/>
            <person name="Ponting C.P."/>
            <person name="Pop M."/>
            <person name="Porcelli D."/>
            <person name="Powell J.R."/>
            <person name="Prohaska S."/>
            <person name="Pruitt K."/>
            <person name="Puig M."/>
            <person name="Quesneville H."/>
            <person name="Ram K.R."/>
            <person name="Rand D."/>
            <person name="Rasmussen M.D."/>
            <person name="Reed L.K."/>
            <person name="Reenan R."/>
            <person name="Reily A."/>
            <person name="Remington K.A."/>
            <person name="Rieger T.T."/>
            <person name="Ritchie M.G."/>
            <person name="Robin C."/>
            <person name="Rogers Y.H."/>
            <person name="Rohde C."/>
            <person name="Rozas J."/>
            <person name="Rubenfield M.J."/>
            <person name="Ruiz A."/>
            <person name="Russo S."/>
            <person name="Salzberg S.L."/>
            <person name="Sanchez-Gracia A."/>
            <person name="Saranga D.J."/>
            <person name="Sato H."/>
            <person name="Schaeffer S.W."/>
            <person name="Schatz M.C."/>
            <person name="Schlenke T."/>
            <person name="Schwartz R."/>
            <person name="Segarra C."/>
            <person name="Singh R.S."/>
            <person name="Sirot L."/>
            <person name="Sirota M."/>
            <person name="Sisneros N.B."/>
            <person name="Smith C.D."/>
            <person name="Smith T.F."/>
            <person name="Spieth J."/>
            <person name="Stage D.E."/>
            <person name="Stark A."/>
            <person name="Stephan W."/>
            <person name="Strausberg R.L."/>
            <person name="Strempel S."/>
            <person name="Sturgill D."/>
            <person name="Sutton G."/>
            <person name="Sutton G.G."/>
            <person name="Tao W."/>
            <person name="Teichmann S."/>
            <person name="Tobari Y.N."/>
            <person name="Tomimura Y."/>
            <person name="Tsolas J.M."/>
            <person name="Valente V.L."/>
            <person name="Venter E."/>
            <person name="Venter J.C."/>
            <person name="Vicario S."/>
            <person name="Vieira F.G."/>
            <person name="Vilella A.J."/>
            <person name="Villasante A."/>
            <person name="Walenz B."/>
            <person name="Wang J."/>
            <person name="Wasserman M."/>
            <person name="Watts T."/>
            <person name="Wilson D."/>
            <person name="Wilson R.K."/>
            <person name="Wing R.A."/>
            <person name="Wolfner M.F."/>
            <person name="Wong A."/>
            <person name="Wong G.K."/>
            <person name="Wu C.I."/>
            <person name="Wu G."/>
            <person name="Yamamoto D."/>
            <person name="Yang H.P."/>
            <person name="Yang S.P."/>
            <person name="Yorke J.A."/>
            <person name="Yoshida K."/>
            <person name="Zdobnov E."/>
            <person name="Zhang P."/>
            <person name="Zhang Y."/>
            <person name="Zimin A.V."/>
            <person name="Baldwin J."/>
            <person name="Abdouelleil A."/>
            <person name="Abdulkadir J."/>
            <person name="Abebe A."/>
            <person name="Abera B."/>
            <person name="Abreu J."/>
            <person name="Acer S.C."/>
            <person name="Aftuck L."/>
            <person name="Alexander A."/>
            <person name="An P."/>
            <person name="Anderson E."/>
            <person name="Anderson S."/>
            <person name="Arachi H."/>
            <person name="Azer M."/>
            <person name="Bachantsang P."/>
            <person name="Barry A."/>
            <person name="Bayul T."/>
            <person name="Berlin A."/>
            <person name="Bessette D."/>
            <person name="Bloom T."/>
            <person name="Blye J."/>
            <person name="Boguslavskiy L."/>
            <person name="Bonnet C."/>
            <person name="Boukhgalter B."/>
            <person name="Bourzgui I."/>
            <person name="Brown A."/>
            <person name="Cahill P."/>
            <person name="Channer S."/>
            <person name="Cheshatsang Y."/>
            <person name="Chuda L."/>
            <person name="Citroen M."/>
            <person name="Collymore A."/>
            <person name="Cooke P."/>
            <person name="Costello M."/>
            <person name="D'Aco K."/>
            <person name="Daza R."/>
            <person name="De Haan G."/>
            <person name="DeGray S."/>
            <person name="DeMaso C."/>
            <person name="Dhargay N."/>
            <person name="Dooley K."/>
            <person name="Dooley E."/>
            <person name="Doricent M."/>
            <person name="Dorje P."/>
            <person name="Dorjee K."/>
            <person name="Dupes A."/>
            <person name="Elong R."/>
            <person name="Falk J."/>
            <person name="Farina A."/>
            <person name="Faro S."/>
            <person name="Ferguson D."/>
            <person name="Fisher S."/>
            <person name="Foley C.D."/>
            <person name="Franke A."/>
            <person name="Friedrich D."/>
            <person name="Gadbois L."/>
            <person name="Gearin G."/>
            <person name="Gearin C.R."/>
            <person name="Giannoukos G."/>
            <person name="Goode T."/>
            <person name="Graham J."/>
            <person name="Grandbois E."/>
            <person name="Grewal S."/>
            <person name="Gyaltsen K."/>
            <person name="Hafez N."/>
            <person name="Hagos B."/>
            <person name="Hall J."/>
            <person name="Henson C."/>
            <person name="Hollinger A."/>
            <person name="Honan T."/>
            <person name="Huard M.D."/>
            <person name="Hughes L."/>
            <person name="Hurhula B."/>
            <person name="Husby M.E."/>
            <person name="Kamat A."/>
            <person name="Kanga B."/>
            <person name="Kashin S."/>
            <person name="Khazanovich D."/>
            <person name="Kisner P."/>
            <person name="Lance K."/>
            <person name="Lara M."/>
            <person name="Lee W."/>
            <person name="Lennon N."/>
            <person name="Letendre F."/>
            <person name="LeVine R."/>
            <person name="Lipovsky A."/>
            <person name="Liu X."/>
            <person name="Liu J."/>
            <person name="Liu S."/>
            <person name="Lokyitsang T."/>
            <person name="Lokyitsang Y."/>
            <person name="Lubonja R."/>
            <person name="Lui A."/>
            <person name="MacDonald P."/>
            <person name="Magnisalis V."/>
            <person name="Maru K."/>
            <person name="Matthews C."/>
            <person name="McCusker W."/>
            <person name="McDonough S."/>
            <person name="Mehta T."/>
            <person name="Meldrim J."/>
            <person name="Meneus L."/>
            <person name="Mihai O."/>
            <person name="Mihalev A."/>
            <person name="Mihova T."/>
            <person name="Mittelman R."/>
            <person name="Mlenga V."/>
            <person name="Montmayeur A."/>
            <person name="Mulrain L."/>
            <person name="Navidi A."/>
            <person name="Naylor J."/>
            <person name="Negash T."/>
            <person name="Nguyen T."/>
            <person name="Nguyen N."/>
            <person name="Nicol R."/>
            <person name="Norbu C."/>
            <person name="Norbu N."/>
            <person name="Novod N."/>
            <person name="O'Neill B."/>
            <person name="Osman S."/>
            <person name="Markiewicz E."/>
            <person name="Oyono O.L."/>
            <person name="Patti C."/>
            <person name="Phunkhang P."/>
            <person name="Pierre F."/>
            <person name="Priest M."/>
            <person name="Raghuraman S."/>
            <person name="Rege F."/>
            <person name="Reyes R."/>
            <person name="Rise C."/>
            <person name="Rogov P."/>
            <person name="Ross K."/>
            <person name="Ryan E."/>
            <person name="Settipalli S."/>
            <person name="Shea T."/>
            <person name="Sherpa N."/>
            <person name="Shi L."/>
            <person name="Shih D."/>
            <person name="Sparrow T."/>
            <person name="Spaulding J."/>
            <person name="Stalker J."/>
            <person name="Stange-Thomann N."/>
            <person name="Stavropoulos S."/>
            <person name="Stone C."/>
            <person name="Strader C."/>
            <person name="Tesfaye S."/>
            <person name="Thomson T."/>
            <person name="Thoulutsang Y."/>
            <person name="Thoulutsang D."/>
            <person name="Topham K."/>
            <person name="Topping I."/>
            <person name="Tsamla T."/>
            <person name="Vassiliev H."/>
            <person name="Vo A."/>
            <person name="Wangchuk T."/>
            <person name="Wangdi T."/>
            <person name="Weiand M."/>
            <person name="Wilkinson J."/>
            <person name="Wilson A."/>
            <person name="Yadav S."/>
            <person name="Young G."/>
            <person name="Yu Q."/>
            <person name="Zembek L."/>
            <person name="Zhong D."/>
            <person name="Zimmer A."/>
            <person name="Zwirko Z."/>
            <person name="Jaffe D.B."/>
            <person name="Alvarez P."/>
            <person name="Brockman W."/>
            <person name="Butler J."/>
            <person name="Chin C."/>
            <person name="Gnerre S."/>
            <person name="Grabherr M."/>
            <person name="Kleber M."/>
            <person name="Mauceli E."/>
            <person name="MacCallum I."/>
        </authorList>
    </citation>
    <scope>NUCLEOTIDE SEQUENCE [LARGE SCALE GENOMIC DNA]</scope>
    <source>
        <strain evidence="3">Tucson 15010-1051.87</strain>
    </source>
</reference>